<evidence type="ECO:0000256" key="1">
    <source>
        <dbReference type="ARBA" id="ARBA00022490"/>
    </source>
</evidence>
<evidence type="ECO:0000256" key="4">
    <source>
        <dbReference type="SAM" id="MobiDB-lite"/>
    </source>
</evidence>
<sequence>MQALKGTANYQVVKIHGNNVTRTEEPVVEEIPLTIYLNGSELVTMLAAAGEEDYLVTGFLATEGIIQTAADIKTLDIDAAQGVIRVTTVSGETAAEKKFLKRYLTACCGKGRSAFYFVNDVLTAKSVNHKVTITPAEAMRYSELLEAASETFRLTGGVHGGALAAAGQLVCWSQDIGRHNVFDKLYGRCLVEGISTHDKVLVFSGRVSSEILLKVSKMNIAVIIARSAPTSLALDMAEELGVTVIGFARGERLNIYSHPERVSGVLPPEEQAGNLVSGGEASGAQKSTDT</sequence>
<dbReference type="HAMAP" id="MF_00187">
    <property type="entry name" value="FdhD"/>
    <property type="match status" value="1"/>
</dbReference>
<feature type="binding site" evidence="3">
    <location>
        <begin position="247"/>
        <end position="252"/>
    </location>
    <ligand>
        <name>Mo-bis(molybdopterin guanine dinucleotide)</name>
        <dbReference type="ChEBI" id="CHEBI:60539"/>
    </ligand>
</feature>
<dbReference type="NCBIfam" id="TIGR00129">
    <property type="entry name" value="fdhD_narQ"/>
    <property type="match status" value="1"/>
</dbReference>
<feature type="active site" description="Cysteine persulfide intermediate" evidence="3">
    <location>
        <position position="108"/>
    </location>
</feature>
<organism evidence="5 6">
    <name type="scientific">Sporomusa sphaeroides DSM 2875</name>
    <dbReference type="NCBI Taxonomy" id="1337886"/>
    <lineage>
        <taxon>Bacteria</taxon>
        <taxon>Bacillati</taxon>
        <taxon>Bacillota</taxon>
        <taxon>Negativicutes</taxon>
        <taxon>Selenomonadales</taxon>
        <taxon>Sporomusaceae</taxon>
        <taxon>Sporomusa</taxon>
    </lineage>
</organism>
<comment type="caution">
    <text evidence="5">The sequence shown here is derived from an EMBL/GenBank/DDBJ whole genome shotgun (WGS) entry which is preliminary data.</text>
</comment>
<dbReference type="InterPro" id="IPR003786">
    <property type="entry name" value="FdhD"/>
</dbReference>
<evidence type="ECO:0000256" key="2">
    <source>
        <dbReference type="ARBA" id="ARBA00023150"/>
    </source>
</evidence>
<dbReference type="EMBL" id="FCOW01000018">
    <property type="protein sequence ID" value="CVK20353.1"/>
    <property type="molecule type" value="Genomic_DNA"/>
</dbReference>
<keyword evidence="6" id="KW-1185">Reference proteome</keyword>
<dbReference type="Gene3D" id="3.10.20.10">
    <property type="match status" value="1"/>
</dbReference>
<dbReference type="InterPro" id="IPR016193">
    <property type="entry name" value="Cytidine_deaminase-like"/>
</dbReference>
<reference evidence="5 6" key="1">
    <citation type="submission" date="2016-01" db="EMBL/GenBank/DDBJ databases">
        <authorList>
            <person name="Brown R."/>
        </authorList>
    </citation>
    <scope>NUCLEOTIDE SEQUENCE [LARGE SCALE GENOMIC DNA]</scope>
    <source>
        <strain evidence="5">Sporomusa sphaeroides DSM 2875</strain>
    </source>
</reference>
<keyword evidence="2 3" id="KW-0501">Molybdenum cofactor biosynthesis</keyword>
<feature type="region of interest" description="Disordered" evidence="4">
    <location>
        <begin position="264"/>
        <end position="290"/>
    </location>
</feature>
<keyword evidence="1 3" id="KW-0963">Cytoplasm</keyword>
<evidence type="ECO:0000256" key="3">
    <source>
        <dbReference type="HAMAP-Rule" id="MF_00187"/>
    </source>
</evidence>
<dbReference type="SUPFAM" id="SSF53927">
    <property type="entry name" value="Cytidine deaminase-like"/>
    <property type="match status" value="1"/>
</dbReference>
<name>A0ABM9W8N6_9FIRM</name>
<comment type="similarity">
    <text evidence="3">Belongs to the FdhD family.</text>
</comment>
<dbReference type="Proteomes" id="UP000245702">
    <property type="component" value="Unassembled WGS sequence"/>
</dbReference>
<evidence type="ECO:0000313" key="5">
    <source>
        <dbReference type="EMBL" id="CVK20353.1"/>
    </source>
</evidence>
<dbReference type="Pfam" id="PF02634">
    <property type="entry name" value="FdhD-NarQ"/>
    <property type="match status" value="1"/>
</dbReference>
<dbReference type="PIRSF" id="PIRSF015626">
    <property type="entry name" value="FdhD"/>
    <property type="match status" value="1"/>
</dbReference>
<dbReference type="RefSeq" id="WP_075754479.1">
    <property type="nucleotide sequence ID" value="NZ_CP146991.1"/>
</dbReference>
<comment type="function">
    <text evidence="3">Required for formate dehydrogenase (FDH) activity. Acts as a sulfur carrier protein that transfers sulfur from IscS to the molybdenum cofactor prior to its insertion into FDH.</text>
</comment>
<accession>A0ABM9W8N6</accession>
<proteinExistence type="inferred from homology"/>
<dbReference type="PANTHER" id="PTHR30592">
    <property type="entry name" value="FORMATE DEHYDROGENASE"/>
    <property type="match status" value="1"/>
</dbReference>
<gene>
    <name evidence="3" type="primary">fdhD</name>
    <name evidence="5" type="ORF">SSPH_03021</name>
</gene>
<protein>
    <recommendedName>
        <fullName evidence="3">Sulfur carrier protein FdhD</fullName>
    </recommendedName>
</protein>
<comment type="subcellular location">
    <subcellularLocation>
        <location evidence="3">Cytoplasm</location>
    </subcellularLocation>
</comment>
<dbReference type="PANTHER" id="PTHR30592:SF1">
    <property type="entry name" value="SULFUR CARRIER PROTEIN FDHD"/>
    <property type="match status" value="1"/>
</dbReference>
<dbReference type="Gene3D" id="3.40.140.10">
    <property type="entry name" value="Cytidine Deaminase, domain 2"/>
    <property type="match status" value="1"/>
</dbReference>
<evidence type="ECO:0000313" key="6">
    <source>
        <dbReference type="Proteomes" id="UP000245702"/>
    </source>
</evidence>